<reference evidence="10 11" key="1">
    <citation type="submission" date="2018-06" db="EMBL/GenBank/DDBJ databases">
        <title>Genomic Encyclopedia of Archaeal and Bacterial Type Strains, Phase II (KMG-II): from individual species to whole genera.</title>
        <authorList>
            <person name="Goeker M."/>
        </authorList>
    </citation>
    <scope>NUCLEOTIDE SEQUENCE [LARGE SCALE GENOMIC DNA]</scope>
    <source>
        <strain evidence="10 11">DSM 14825</strain>
    </source>
</reference>
<name>A0A327SRE5_9SPHI</name>
<keyword evidence="6 10" id="KW-0418">Kinase</keyword>
<gene>
    <name evidence="10" type="ORF">LY11_02636</name>
</gene>
<dbReference type="GO" id="GO:0000155">
    <property type="term" value="F:phosphorelay sensor kinase activity"/>
    <property type="evidence" value="ECO:0007669"/>
    <property type="project" value="InterPro"/>
</dbReference>
<evidence type="ECO:0000313" key="10">
    <source>
        <dbReference type="EMBL" id="RAJ30294.1"/>
    </source>
</evidence>
<dbReference type="InterPro" id="IPR005467">
    <property type="entry name" value="His_kinase_dom"/>
</dbReference>
<feature type="transmembrane region" description="Helical" evidence="8">
    <location>
        <begin position="12"/>
        <end position="34"/>
    </location>
</feature>
<dbReference type="SUPFAM" id="SSF55874">
    <property type="entry name" value="ATPase domain of HSP90 chaperone/DNA topoisomerase II/histidine kinase"/>
    <property type="match status" value="1"/>
</dbReference>
<dbReference type="PROSITE" id="PS50109">
    <property type="entry name" value="HIS_KIN"/>
    <property type="match status" value="1"/>
</dbReference>
<dbReference type="Gene3D" id="1.10.287.130">
    <property type="match status" value="1"/>
</dbReference>
<accession>A0A327SRE5</accession>
<dbReference type="PANTHER" id="PTHR45436:SF5">
    <property type="entry name" value="SENSOR HISTIDINE KINASE TRCS"/>
    <property type="match status" value="1"/>
</dbReference>
<dbReference type="RefSeq" id="WP_111634101.1">
    <property type="nucleotide sequence ID" value="NZ_QLLR01000011.1"/>
</dbReference>
<dbReference type="GO" id="GO:0005886">
    <property type="term" value="C:plasma membrane"/>
    <property type="evidence" value="ECO:0007669"/>
    <property type="project" value="TreeGrafter"/>
</dbReference>
<dbReference type="InterPro" id="IPR050428">
    <property type="entry name" value="TCS_sensor_his_kinase"/>
</dbReference>
<evidence type="ECO:0000256" key="7">
    <source>
        <dbReference type="ARBA" id="ARBA00022989"/>
    </source>
</evidence>
<protein>
    <recommendedName>
        <fullName evidence="2">histidine kinase</fullName>
        <ecNumber evidence="2">2.7.13.3</ecNumber>
    </recommendedName>
</protein>
<dbReference type="Pfam" id="PF00512">
    <property type="entry name" value="HisKA"/>
    <property type="match status" value="1"/>
</dbReference>
<sequence>MKLAQKYNRVNLFTSLIILVLSGAVYYFAIHYILTNKLDNDLKIEEQEILASVHEYHKLPLPSDFKDQKVSYHELKKGDTADRSFSNTWYNNPEEKETEPGRSLNTSVKLGEKEYAVTITKSSLEAEDLVRLIFLITLGIIVLLLISLIAVNRFVLNSLWRPFYEILKQLKAFNLADKNEFSVQHTQVDEFQELNQSVISMSNRVRQDYKELKTFTDNASHEMMTPLAVINSKLDTLIQTEALTDKQGELIEDVYLAVNKLSRLNQSLLLLAKIENNLIKDEEDIALDVLLAQKLRQFHELFVANEIEVEKQLEPQQLHMSKYLADILLNNLINNAIRHNRQKGMIKIELHAGELTVSNTGLPKALDSYHVFERFYKENSSEGTGLGLAITQQICNLYHYKLSYSYQEPHHIFTLKFYQDH</sequence>
<dbReference type="Gene3D" id="3.30.565.10">
    <property type="entry name" value="Histidine kinase-like ATPase, C-terminal domain"/>
    <property type="match status" value="1"/>
</dbReference>
<dbReference type="InterPro" id="IPR036097">
    <property type="entry name" value="HisK_dim/P_sf"/>
</dbReference>
<dbReference type="OrthoDB" id="1522504at2"/>
<dbReference type="EC" id="2.7.13.3" evidence="2"/>
<dbReference type="SMART" id="SM00388">
    <property type="entry name" value="HisKA"/>
    <property type="match status" value="1"/>
</dbReference>
<dbReference type="PANTHER" id="PTHR45436">
    <property type="entry name" value="SENSOR HISTIDINE KINASE YKOH"/>
    <property type="match status" value="1"/>
</dbReference>
<comment type="caution">
    <text evidence="10">The sequence shown here is derived from an EMBL/GenBank/DDBJ whole genome shotgun (WGS) entry which is preliminary data.</text>
</comment>
<keyword evidence="3" id="KW-0597">Phosphoprotein</keyword>
<dbReference type="InterPro" id="IPR003594">
    <property type="entry name" value="HATPase_dom"/>
</dbReference>
<evidence type="ECO:0000313" key="11">
    <source>
        <dbReference type="Proteomes" id="UP000249754"/>
    </source>
</evidence>
<evidence type="ECO:0000256" key="3">
    <source>
        <dbReference type="ARBA" id="ARBA00022553"/>
    </source>
</evidence>
<dbReference type="SUPFAM" id="SSF47384">
    <property type="entry name" value="Homodimeric domain of signal transducing histidine kinase"/>
    <property type="match status" value="1"/>
</dbReference>
<evidence type="ECO:0000256" key="4">
    <source>
        <dbReference type="ARBA" id="ARBA00022679"/>
    </source>
</evidence>
<evidence type="ECO:0000256" key="2">
    <source>
        <dbReference type="ARBA" id="ARBA00012438"/>
    </source>
</evidence>
<feature type="domain" description="Histidine kinase" evidence="9">
    <location>
        <begin position="218"/>
        <end position="421"/>
    </location>
</feature>
<evidence type="ECO:0000256" key="6">
    <source>
        <dbReference type="ARBA" id="ARBA00022777"/>
    </source>
</evidence>
<dbReference type="SMART" id="SM00387">
    <property type="entry name" value="HATPase_c"/>
    <property type="match status" value="1"/>
</dbReference>
<dbReference type="CDD" id="cd00075">
    <property type="entry name" value="HATPase"/>
    <property type="match status" value="1"/>
</dbReference>
<evidence type="ECO:0000256" key="5">
    <source>
        <dbReference type="ARBA" id="ARBA00022692"/>
    </source>
</evidence>
<comment type="catalytic activity">
    <reaction evidence="1">
        <text>ATP + protein L-histidine = ADP + protein N-phospho-L-histidine.</text>
        <dbReference type="EC" id="2.7.13.3"/>
    </reaction>
</comment>
<evidence type="ECO:0000256" key="1">
    <source>
        <dbReference type="ARBA" id="ARBA00000085"/>
    </source>
</evidence>
<dbReference type="Pfam" id="PF02518">
    <property type="entry name" value="HATPase_c"/>
    <property type="match status" value="1"/>
</dbReference>
<keyword evidence="5 8" id="KW-0812">Transmembrane</keyword>
<keyword evidence="8" id="KW-0472">Membrane</keyword>
<proteinExistence type="predicted"/>
<dbReference type="CDD" id="cd00082">
    <property type="entry name" value="HisKA"/>
    <property type="match status" value="1"/>
</dbReference>
<dbReference type="InterPro" id="IPR003661">
    <property type="entry name" value="HisK_dim/P_dom"/>
</dbReference>
<dbReference type="Proteomes" id="UP000249754">
    <property type="component" value="Unassembled WGS sequence"/>
</dbReference>
<evidence type="ECO:0000256" key="8">
    <source>
        <dbReference type="SAM" id="Phobius"/>
    </source>
</evidence>
<evidence type="ECO:0000259" key="9">
    <source>
        <dbReference type="PROSITE" id="PS50109"/>
    </source>
</evidence>
<feature type="transmembrane region" description="Helical" evidence="8">
    <location>
        <begin position="129"/>
        <end position="151"/>
    </location>
</feature>
<keyword evidence="4" id="KW-0808">Transferase</keyword>
<dbReference type="AlphaFoldDB" id="A0A327SRE5"/>
<dbReference type="EMBL" id="QLLR01000011">
    <property type="protein sequence ID" value="RAJ30294.1"/>
    <property type="molecule type" value="Genomic_DNA"/>
</dbReference>
<organism evidence="10 11">
    <name type="scientific">Pedobacter cryoconitis</name>
    <dbReference type="NCBI Taxonomy" id="188932"/>
    <lineage>
        <taxon>Bacteria</taxon>
        <taxon>Pseudomonadati</taxon>
        <taxon>Bacteroidota</taxon>
        <taxon>Sphingobacteriia</taxon>
        <taxon>Sphingobacteriales</taxon>
        <taxon>Sphingobacteriaceae</taxon>
        <taxon>Pedobacter</taxon>
    </lineage>
</organism>
<keyword evidence="7 8" id="KW-1133">Transmembrane helix</keyword>
<dbReference type="InterPro" id="IPR036890">
    <property type="entry name" value="HATPase_C_sf"/>
</dbReference>